<feature type="region of interest" description="Disordered" evidence="1">
    <location>
        <begin position="1"/>
        <end position="22"/>
    </location>
</feature>
<feature type="compositionally biased region" description="Polar residues" evidence="1">
    <location>
        <begin position="1"/>
        <end position="21"/>
    </location>
</feature>
<evidence type="ECO:0000256" key="1">
    <source>
        <dbReference type="SAM" id="MobiDB-lite"/>
    </source>
</evidence>
<evidence type="ECO:0000313" key="2">
    <source>
        <dbReference type="EMBL" id="ALY08997.1"/>
    </source>
</evidence>
<dbReference type="OrthoDB" id="15415at10239"/>
<gene>
    <name evidence="2" type="primary">22</name>
    <name evidence="2" type="ORF">GORDON_22</name>
</gene>
<evidence type="ECO:0000313" key="3">
    <source>
        <dbReference type="Proteomes" id="UP000226177"/>
    </source>
</evidence>
<sequence length="311" mass="32992">MVNQPDDPNQAQAWISGTPPDQTIDFYIPRGNTGPRGPIGPIGPSLAVGSVETVTGPAAPGTVGPTGLTGPKGDPGGLVAAGQLTGSPDLNTIVTPGTYRNMDNLNATTALNFPNNGVAGHLLVIATGPQIITQIFWPINSAFGSRVQWVRSFNATWSPWRSFNSTRVDVTAGRAIYQWNDNTMNEQLIYSDTGWRTLTAEVLNGWTAVAILVRRVGAMVFLRLYQVNGTAQTANTIVTLPAGFRSGVFQYEPCYTESSQLSTILVESTGNIKAAGSNIKYGMAAYAEVKWSTTDVWPTTLPGTASGSIPT</sequence>
<keyword evidence="3" id="KW-1185">Reference proteome</keyword>
<dbReference type="CDD" id="cd19958">
    <property type="entry name" value="pyocin_knob"/>
    <property type="match status" value="1"/>
</dbReference>
<dbReference type="KEGG" id="vg:40079364"/>
<dbReference type="RefSeq" id="YP_009603483.1">
    <property type="nucleotide sequence ID" value="NC_041952.1"/>
</dbReference>
<protein>
    <recommendedName>
        <fullName evidence="4">Minor tail protein</fullName>
    </recommendedName>
</protein>
<reference evidence="2 3" key="1">
    <citation type="submission" date="2015-11" db="EMBL/GenBank/DDBJ databases">
        <authorList>
            <person name="Schneider V.M."/>
            <person name="Bradley K.W."/>
            <person name="Asai D.J."/>
            <person name="Bowman C.A."/>
            <person name="Russell D.A."/>
            <person name="Pope W.H."/>
            <person name="Jacobs-Sera D."/>
            <person name="Hendrix R.W."/>
            <person name="Hatfull G.F."/>
        </authorList>
    </citation>
    <scope>NUCLEOTIDE SEQUENCE [LARGE SCALE GENOMIC DNA]</scope>
</reference>
<dbReference type="Proteomes" id="UP000226177">
    <property type="component" value="Segment"/>
</dbReference>
<dbReference type="GeneID" id="40079364"/>
<evidence type="ECO:0008006" key="4">
    <source>
        <dbReference type="Google" id="ProtNLM"/>
    </source>
</evidence>
<dbReference type="EMBL" id="KU160646">
    <property type="protein sequence ID" value="ALY08997.1"/>
    <property type="molecule type" value="Genomic_DNA"/>
</dbReference>
<accession>A0A0U4JAY5</accession>
<proteinExistence type="predicted"/>
<name>A0A0U4JAY5_9CAUD</name>
<organism evidence="2 3">
    <name type="scientific">Arthrobacter phage Gordon</name>
    <dbReference type="NCBI Taxonomy" id="1772298"/>
    <lineage>
        <taxon>Viruses</taxon>
        <taxon>Duplodnaviria</taxon>
        <taxon>Heunggongvirae</taxon>
        <taxon>Uroviricota</taxon>
        <taxon>Caudoviricetes</taxon>
        <taxon>Gordonvirus</taxon>
        <taxon>Gordonvirus gordon</taxon>
    </lineage>
</organism>